<comment type="similarity">
    <text evidence="6">Belongs to the azoreductase type 1 family.</text>
</comment>
<dbReference type="InterPro" id="IPR029039">
    <property type="entry name" value="Flavoprotein-like_sf"/>
</dbReference>
<keyword evidence="4 6" id="KW-0520">NAD</keyword>
<keyword evidence="9" id="KW-1185">Reference proteome</keyword>
<comment type="subunit">
    <text evidence="6">Homodimer.</text>
</comment>
<dbReference type="InterPro" id="IPR003680">
    <property type="entry name" value="Flavodoxin_fold"/>
</dbReference>
<feature type="domain" description="Flavodoxin-like fold" evidence="7">
    <location>
        <begin position="3"/>
        <end position="170"/>
    </location>
</feature>
<dbReference type="Pfam" id="PF02525">
    <property type="entry name" value="Flavodoxin_2"/>
    <property type="match status" value="1"/>
</dbReference>
<organism evidence="8 9">
    <name type="scientific">Nonomuraea purpurea</name>
    <dbReference type="NCBI Taxonomy" id="1849276"/>
    <lineage>
        <taxon>Bacteria</taxon>
        <taxon>Bacillati</taxon>
        <taxon>Actinomycetota</taxon>
        <taxon>Actinomycetes</taxon>
        <taxon>Streptosporangiales</taxon>
        <taxon>Streptosporangiaceae</taxon>
        <taxon>Nonomuraea</taxon>
    </lineage>
</organism>
<dbReference type="InterPro" id="IPR023048">
    <property type="entry name" value="NADH:quinone_OxRdtase_FMN_depd"/>
</dbReference>
<name>A0ABV8GRX1_9ACTN</name>
<evidence type="ECO:0000313" key="8">
    <source>
        <dbReference type="EMBL" id="MFC4014984.1"/>
    </source>
</evidence>
<reference evidence="9" key="1">
    <citation type="journal article" date="2019" name="Int. J. Syst. Evol. Microbiol.">
        <title>The Global Catalogue of Microorganisms (GCM) 10K type strain sequencing project: providing services to taxonomists for standard genome sequencing and annotation.</title>
        <authorList>
            <consortium name="The Broad Institute Genomics Platform"/>
            <consortium name="The Broad Institute Genome Sequencing Center for Infectious Disease"/>
            <person name="Wu L."/>
            <person name="Ma J."/>
        </authorList>
    </citation>
    <scope>NUCLEOTIDE SEQUENCE [LARGE SCALE GENOMIC DNA]</scope>
    <source>
        <strain evidence="9">TBRC 1276</strain>
    </source>
</reference>
<dbReference type="Proteomes" id="UP001595851">
    <property type="component" value="Unassembled WGS sequence"/>
</dbReference>
<proteinExistence type="inferred from homology"/>
<dbReference type="PANTHER" id="PTHR43741">
    <property type="entry name" value="FMN-DEPENDENT NADH-AZOREDUCTASE 1"/>
    <property type="match status" value="1"/>
</dbReference>
<feature type="binding site" evidence="6">
    <location>
        <begin position="16"/>
        <end position="18"/>
    </location>
    <ligand>
        <name>FMN</name>
        <dbReference type="ChEBI" id="CHEBI:58210"/>
    </ligand>
</feature>
<dbReference type="PANTHER" id="PTHR43741:SF4">
    <property type="entry name" value="FMN-DEPENDENT NADH:QUINONE OXIDOREDUCTASE"/>
    <property type="match status" value="1"/>
</dbReference>
<dbReference type="EMBL" id="JBHSBI010000039">
    <property type="protein sequence ID" value="MFC4014984.1"/>
    <property type="molecule type" value="Genomic_DNA"/>
</dbReference>
<dbReference type="RefSeq" id="WP_379534803.1">
    <property type="nucleotide sequence ID" value="NZ_JBHSBI010000039.1"/>
</dbReference>
<keyword evidence="3 6" id="KW-0560">Oxidoreductase</keyword>
<dbReference type="InterPro" id="IPR050104">
    <property type="entry name" value="FMN-dep_NADH:Q_OxRdtase_AzoR1"/>
</dbReference>
<comment type="function">
    <text evidence="6">Quinone reductase that provides resistance to thiol-specific stress caused by electrophilic quinones.</text>
</comment>
<feature type="binding site" evidence="6">
    <location>
        <position position="10"/>
    </location>
    <ligand>
        <name>FMN</name>
        <dbReference type="ChEBI" id="CHEBI:58210"/>
    </ligand>
</feature>
<comment type="catalytic activity">
    <reaction evidence="5">
        <text>N,N-dimethyl-1,4-phenylenediamine + anthranilate + 2 NAD(+) = 2-(4-dimethylaminophenyl)diazenylbenzoate + 2 NADH + 2 H(+)</text>
        <dbReference type="Rhea" id="RHEA:55872"/>
        <dbReference type="ChEBI" id="CHEBI:15378"/>
        <dbReference type="ChEBI" id="CHEBI:15783"/>
        <dbReference type="ChEBI" id="CHEBI:16567"/>
        <dbReference type="ChEBI" id="CHEBI:57540"/>
        <dbReference type="ChEBI" id="CHEBI:57945"/>
        <dbReference type="ChEBI" id="CHEBI:71579"/>
        <dbReference type="EC" id="1.7.1.17"/>
    </reaction>
    <physiologicalReaction direction="right-to-left" evidence="5">
        <dbReference type="Rhea" id="RHEA:55874"/>
    </physiologicalReaction>
</comment>
<evidence type="ECO:0000259" key="7">
    <source>
        <dbReference type="Pfam" id="PF02525"/>
    </source>
</evidence>
<comment type="caution">
    <text evidence="8">The sequence shown here is derived from an EMBL/GenBank/DDBJ whole genome shotgun (WGS) entry which is preliminary data.</text>
</comment>
<evidence type="ECO:0000256" key="2">
    <source>
        <dbReference type="ARBA" id="ARBA00022643"/>
    </source>
</evidence>
<sequence length="215" mass="23037">MPHLLHIDSSIQGDHSTSRILSSQAAAAWQAAHPGGTVTYRDLGASPLPHLDHESWLARKLPPEQRTSAQAETWALAEQVVDEVKRADTILLGLPLYNFGAPSSVKSWVDHLIAPGLSYDPGTGAGLLTDREFIVLASRGGGYGEGTPREGWDHAAPWLPHGLAMTGLEPRFITAELTLAKVTPQMAELIPLATESLAAARREIDGLWSPVPIPA</sequence>
<evidence type="ECO:0000256" key="6">
    <source>
        <dbReference type="HAMAP-Rule" id="MF_01216"/>
    </source>
</evidence>
<feature type="binding site" evidence="6">
    <location>
        <begin position="138"/>
        <end position="141"/>
    </location>
    <ligand>
        <name>FMN</name>
        <dbReference type="ChEBI" id="CHEBI:58210"/>
    </ligand>
</feature>
<evidence type="ECO:0000256" key="5">
    <source>
        <dbReference type="ARBA" id="ARBA00048542"/>
    </source>
</evidence>
<dbReference type="Gene3D" id="3.40.50.360">
    <property type="match status" value="1"/>
</dbReference>
<dbReference type="EC" id="1.6.5.-" evidence="6"/>
<evidence type="ECO:0000256" key="3">
    <source>
        <dbReference type="ARBA" id="ARBA00023002"/>
    </source>
</evidence>
<evidence type="ECO:0000313" key="9">
    <source>
        <dbReference type="Proteomes" id="UP001595851"/>
    </source>
</evidence>
<evidence type="ECO:0000256" key="4">
    <source>
        <dbReference type="ARBA" id="ARBA00023027"/>
    </source>
</evidence>
<keyword evidence="2 6" id="KW-0288">FMN</keyword>
<protein>
    <recommendedName>
        <fullName evidence="6">FMN dependent NADH:quinone oxidoreductase</fullName>
        <ecNumber evidence="6">1.6.5.-</ecNumber>
    </recommendedName>
    <alternativeName>
        <fullName evidence="6">Azo-dye reductase</fullName>
    </alternativeName>
    <alternativeName>
        <fullName evidence="6">FMN-dependent NADH-azo compound oxidoreductase</fullName>
    </alternativeName>
    <alternativeName>
        <fullName evidence="6">FMN-dependent NADH-azoreductase</fullName>
        <ecNumber evidence="6">1.7.1.17</ecNumber>
    </alternativeName>
</protein>
<dbReference type="SUPFAM" id="SSF52218">
    <property type="entry name" value="Flavoproteins"/>
    <property type="match status" value="1"/>
</dbReference>
<comment type="function">
    <text evidence="6">Also exhibits azoreductase activity. Catalyzes the reductive cleavage of the azo bond in aromatic azo compounds to the corresponding amines.</text>
</comment>
<keyword evidence="1 6" id="KW-0285">Flavoprotein</keyword>
<dbReference type="HAMAP" id="MF_01216">
    <property type="entry name" value="Azoreductase_type1"/>
    <property type="match status" value="1"/>
</dbReference>
<evidence type="ECO:0000256" key="1">
    <source>
        <dbReference type="ARBA" id="ARBA00022630"/>
    </source>
</evidence>
<comment type="catalytic activity">
    <reaction evidence="6">
        <text>2 a quinone + NADH + H(+) = 2 a 1,4-benzosemiquinone + NAD(+)</text>
        <dbReference type="Rhea" id="RHEA:65952"/>
        <dbReference type="ChEBI" id="CHEBI:15378"/>
        <dbReference type="ChEBI" id="CHEBI:57540"/>
        <dbReference type="ChEBI" id="CHEBI:57945"/>
        <dbReference type="ChEBI" id="CHEBI:132124"/>
        <dbReference type="ChEBI" id="CHEBI:134225"/>
    </reaction>
</comment>
<dbReference type="EC" id="1.7.1.17" evidence="6"/>
<comment type="caution">
    <text evidence="6">Lacks conserved residue(s) required for the propagation of feature annotation.</text>
</comment>
<comment type="cofactor">
    <cofactor evidence="6">
        <name>FMN</name>
        <dbReference type="ChEBI" id="CHEBI:58210"/>
    </cofactor>
    <text evidence="6">Binds 1 FMN per subunit.</text>
</comment>
<accession>A0ABV8GRX1</accession>
<gene>
    <name evidence="6" type="primary">azoR</name>
    <name evidence="8" type="ORF">ACFOY2_47765</name>
</gene>